<proteinExistence type="predicted"/>
<organism evidence="2 3">
    <name type="scientific">Saxophila tyrrhenica</name>
    <dbReference type="NCBI Taxonomy" id="1690608"/>
    <lineage>
        <taxon>Eukaryota</taxon>
        <taxon>Fungi</taxon>
        <taxon>Dikarya</taxon>
        <taxon>Ascomycota</taxon>
        <taxon>Pezizomycotina</taxon>
        <taxon>Dothideomycetes</taxon>
        <taxon>Dothideomycetidae</taxon>
        <taxon>Mycosphaerellales</taxon>
        <taxon>Extremaceae</taxon>
        <taxon>Saxophila</taxon>
    </lineage>
</organism>
<evidence type="ECO:0000313" key="3">
    <source>
        <dbReference type="Proteomes" id="UP001337655"/>
    </source>
</evidence>
<keyword evidence="3" id="KW-1185">Reference proteome</keyword>
<name>A0AAV9NUE5_9PEZI</name>
<reference evidence="2 3" key="1">
    <citation type="submission" date="2023-08" db="EMBL/GenBank/DDBJ databases">
        <title>Black Yeasts Isolated from many extreme environments.</title>
        <authorList>
            <person name="Coleine C."/>
            <person name="Stajich J.E."/>
            <person name="Selbmann L."/>
        </authorList>
    </citation>
    <scope>NUCLEOTIDE SEQUENCE [LARGE SCALE GENOMIC DNA]</scope>
    <source>
        <strain evidence="2 3">CCFEE 5935</strain>
    </source>
</reference>
<accession>A0AAV9NUE5</accession>
<evidence type="ECO:0000313" key="2">
    <source>
        <dbReference type="EMBL" id="KAK5163038.1"/>
    </source>
</evidence>
<protein>
    <submittedName>
        <fullName evidence="2">Uncharacterized protein</fullName>
    </submittedName>
</protein>
<sequence length="257" mass="28734">MGRQKTEATTRSECSDEVVLYEIGGAWRGERFDVHGCTERLADSHAYVYLFDPSFGDSLRCIERLREMVLDRTSGYERTPCEVLLVDGFANAAEPTVDTRLRRFAQDLSGGYCVSERTLEHKLRMDVAISSLLTCVSASSASSSPRRRPWKATLATLQRTFGRPAPEPPNAIGVSRSSSRAPNMFGNSKGEALIRVHLRPGRIFNRKGSQGLNSKGCRRQITRINQLAPHGTDPDSHERRFLDPRPAPAMPLDQRLF</sequence>
<dbReference type="GeneID" id="89932296"/>
<dbReference type="AlphaFoldDB" id="A0AAV9NUE5"/>
<feature type="region of interest" description="Disordered" evidence="1">
    <location>
        <begin position="227"/>
        <end position="257"/>
    </location>
</feature>
<comment type="caution">
    <text evidence="2">The sequence shown here is derived from an EMBL/GenBank/DDBJ whole genome shotgun (WGS) entry which is preliminary data.</text>
</comment>
<evidence type="ECO:0000256" key="1">
    <source>
        <dbReference type="SAM" id="MobiDB-lite"/>
    </source>
</evidence>
<feature type="region of interest" description="Disordered" evidence="1">
    <location>
        <begin position="161"/>
        <end position="183"/>
    </location>
</feature>
<dbReference type="Proteomes" id="UP001337655">
    <property type="component" value="Unassembled WGS sequence"/>
</dbReference>
<dbReference type="RefSeq" id="XP_064653608.1">
    <property type="nucleotide sequence ID" value="XM_064808188.1"/>
</dbReference>
<gene>
    <name evidence="2" type="ORF">LTR77_010972</name>
</gene>
<dbReference type="EMBL" id="JAVRRT010000029">
    <property type="protein sequence ID" value="KAK5163038.1"/>
    <property type="molecule type" value="Genomic_DNA"/>
</dbReference>
<feature type="compositionally biased region" description="Basic and acidic residues" evidence="1">
    <location>
        <begin position="232"/>
        <end position="243"/>
    </location>
</feature>